<evidence type="ECO:0000313" key="1">
    <source>
        <dbReference type="EMBL" id="KAG7284431.1"/>
    </source>
</evidence>
<comment type="caution">
    <text evidence="1">The sequence shown here is derived from an EMBL/GenBank/DDBJ whole genome shotgun (WGS) entry which is preliminary data.</text>
</comment>
<gene>
    <name evidence="1" type="ORF">NEMBOFW57_010804</name>
</gene>
<proteinExistence type="predicted"/>
<keyword evidence="2" id="KW-1185">Reference proteome</keyword>
<organism evidence="1 2">
    <name type="scientific">Staphylotrichum longicolle</name>
    <dbReference type="NCBI Taxonomy" id="669026"/>
    <lineage>
        <taxon>Eukaryota</taxon>
        <taxon>Fungi</taxon>
        <taxon>Dikarya</taxon>
        <taxon>Ascomycota</taxon>
        <taxon>Pezizomycotina</taxon>
        <taxon>Sordariomycetes</taxon>
        <taxon>Sordariomycetidae</taxon>
        <taxon>Sordariales</taxon>
        <taxon>Chaetomiaceae</taxon>
        <taxon>Staphylotrichum</taxon>
    </lineage>
</organism>
<protein>
    <submittedName>
        <fullName evidence="1">Uncharacterized protein</fullName>
    </submittedName>
</protein>
<sequence length="244" mass="27290">MAVFDDAITKVMPPCRKQTPWARSNFREITHPDPNEAKLIRELSKVEKNLVARFNKVATKTKTWKYLFDHFATIKENKGIPDVLGDRRHTSMNLLPINTDACGTVEFRRPPGVDNAQDAKKWTAFALAFVSAALTQAWTAAAGEWSSKNAHASVAQLHAFLQQGLTHLAHATRLEGWKQMIVPKSFMEISKPPFRPSDYGSGVIQAKLKKAAKESLFEVKSNSAKGNRLNLSNWPDGNSHKQIN</sequence>
<dbReference type="EMBL" id="JAHCVI010000006">
    <property type="protein sequence ID" value="KAG7284431.1"/>
    <property type="molecule type" value="Genomic_DNA"/>
</dbReference>
<evidence type="ECO:0000313" key="2">
    <source>
        <dbReference type="Proteomes" id="UP001197093"/>
    </source>
</evidence>
<name>A0AAD4HV34_9PEZI</name>
<reference evidence="1" key="1">
    <citation type="submission" date="2023-02" db="EMBL/GenBank/DDBJ databases">
        <authorList>
            <person name="Palmer J.M."/>
        </authorList>
    </citation>
    <scope>NUCLEOTIDE SEQUENCE</scope>
    <source>
        <strain evidence="1">FW57</strain>
    </source>
</reference>
<accession>A0AAD4HV34</accession>
<dbReference type="Proteomes" id="UP001197093">
    <property type="component" value="Unassembled WGS sequence"/>
</dbReference>
<dbReference type="AlphaFoldDB" id="A0AAD4HV34"/>